<proteinExistence type="inferred from homology"/>
<dbReference type="GO" id="GO:0070929">
    <property type="term" value="P:trans-translation"/>
    <property type="evidence" value="ECO:0007669"/>
    <property type="project" value="UniProtKB-UniRule"/>
</dbReference>
<dbReference type="PROSITE" id="PS01317">
    <property type="entry name" value="SSRP"/>
    <property type="match status" value="1"/>
</dbReference>
<comment type="caution">
    <text evidence="4">The sequence shown here is derived from an EMBL/GenBank/DDBJ whole genome shotgun (WGS) entry which is preliminary data.</text>
</comment>
<comment type="function">
    <text evidence="3">Required for rescue of stalled ribosomes mediated by trans-translation. Binds to transfer-messenger RNA (tmRNA), required for stable association of tmRNA with ribosomes. tmRNA and SmpB together mimic tRNA shape, replacing the anticodon stem-loop with SmpB. tmRNA is encoded by the ssrA gene; the 2 termini fold to resemble tRNA(Ala) and it encodes a 'tag peptide', a short internal open reading frame. During trans-translation Ala-aminoacylated tmRNA acts like a tRNA, entering the A-site of stalled ribosomes, displacing the stalled mRNA. The ribosome then switches to translate the ORF on the tmRNA; the nascent peptide is terminated with the 'tag peptide' encoded by the tmRNA and targeted for degradation. The ribosome is freed to recommence translation, which seems to be the essential function of trans-translation.</text>
</comment>
<dbReference type="InterPro" id="IPR000037">
    <property type="entry name" value="SsrA-bd_prot"/>
</dbReference>
<accession>A0A955I213</accession>
<comment type="similarity">
    <text evidence="3">Belongs to the SmpB family.</text>
</comment>
<dbReference type="EMBL" id="JAGQLN010000013">
    <property type="protein sequence ID" value="MCA9376987.1"/>
    <property type="molecule type" value="Genomic_DNA"/>
</dbReference>
<dbReference type="CDD" id="cd09294">
    <property type="entry name" value="SmpB"/>
    <property type="match status" value="1"/>
</dbReference>
<dbReference type="GO" id="GO:0003723">
    <property type="term" value="F:RNA binding"/>
    <property type="evidence" value="ECO:0007669"/>
    <property type="project" value="UniProtKB-UniRule"/>
</dbReference>
<organism evidence="4 5">
    <name type="scientific">Candidatus Dojkabacteria bacterium</name>
    <dbReference type="NCBI Taxonomy" id="2099670"/>
    <lineage>
        <taxon>Bacteria</taxon>
        <taxon>Candidatus Dojkabacteria</taxon>
    </lineage>
</organism>
<reference evidence="4" key="2">
    <citation type="journal article" date="2021" name="Microbiome">
        <title>Successional dynamics and alternative stable states in a saline activated sludge microbial community over 9 years.</title>
        <authorList>
            <person name="Wang Y."/>
            <person name="Ye J."/>
            <person name="Ju F."/>
            <person name="Liu L."/>
            <person name="Boyd J.A."/>
            <person name="Deng Y."/>
            <person name="Parks D.H."/>
            <person name="Jiang X."/>
            <person name="Yin X."/>
            <person name="Woodcroft B.J."/>
            <person name="Tyson G.W."/>
            <person name="Hugenholtz P."/>
            <person name="Polz M.F."/>
            <person name="Zhang T."/>
        </authorList>
    </citation>
    <scope>NUCLEOTIDE SEQUENCE</scope>
    <source>
        <strain evidence="4">HKST-UBA17</strain>
    </source>
</reference>
<dbReference type="Gene3D" id="2.40.280.10">
    <property type="match status" value="1"/>
</dbReference>
<sequence length="152" mass="17745">MGIKLITKNKKAYFNYEIKEKYEAGIQLLGSEVKAIKSGQVNISDSFVKIIGGEAFLWNADIPKYKYATVEGYDPFRSRKLLLKRAELRELQRKAESDRMTIVPLSVFLARGMVKLEIGLGKGKRSYEKKKRIKERDLERELHRERRSFMVK</sequence>
<evidence type="ECO:0000256" key="1">
    <source>
        <dbReference type="ARBA" id="ARBA00022490"/>
    </source>
</evidence>
<dbReference type="GO" id="GO:0070930">
    <property type="term" value="P:trans-translation-dependent protein tagging"/>
    <property type="evidence" value="ECO:0007669"/>
    <property type="project" value="TreeGrafter"/>
</dbReference>
<keyword evidence="2 3" id="KW-0694">RNA-binding</keyword>
<evidence type="ECO:0000313" key="5">
    <source>
        <dbReference type="Proteomes" id="UP000741282"/>
    </source>
</evidence>
<dbReference type="Pfam" id="PF01668">
    <property type="entry name" value="SmpB"/>
    <property type="match status" value="1"/>
</dbReference>
<dbReference type="GO" id="GO:0005829">
    <property type="term" value="C:cytosol"/>
    <property type="evidence" value="ECO:0007669"/>
    <property type="project" value="TreeGrafter"/>
</dbReference>
<dbReference type="HAMAP" id="MF_00023">
    <property type="entry name" value="SmpB"/>
    <property type="match status" value="1"/>
</dbReference>
<evidence type="ECO:0000256" key="3">
    <source>
        <dbReference type="HAMAP-Rule" id="MF_00023"/>
    </source>
</evidence>
<comment type="subcellular location">
    <subcellularLocation>
        <location evidence="3">Cytoplasm</location>
    </subcellularLocation>
    <text evidence="3">The tmRNA-SmpB complex associates with stalled 70S ribosomes.</text>
</comment>
<dbReference type="InterPro" id="IPR020081">
    <property type="entry name" value="SsrA-bd_prot_CS"/>
</dbReference>
<evidence type="ECO:0000313" key="4">
    <source>
        <dbReference type="EMBL" id="MCA9376987.1"/>
    </source>
</evidence>
<dbReference type="PANTHER" id="PTHR30308:SF2">
    <property type="entry name" value="SSRA-BINDING PROTEIN"/>
    <property type="match status" value="1"/>
</dbReference>
<reference evidence="4" key="1">
    <citation type="submission" date="2020-04" db="EMBL/GenBank/DDBJ databases">
        <authorList>
            <person name="Zhang T."/>
        </authorList>
    </citation>
    <scope>NUCLEOTIDE SEQUENCE</scope>
    <source>
        <strain evidence="4">HKST-UBA17</strain>
    </source>
</reference>
<dbReference type="NCBIfam" id="NF003843">
    <property type="entry name" value="PRK05422.1"/>
    <property type="match status" value="1"/>
</dbReference>
<dbReference type="Proteomes" id="UP000741282">
    <property type="component" value="Unassembled WGS sequence"/>
</dbReference>
<name>A0A955I213_9BACT</name>
<dbReference type="NCBIfam" id="TIGR00086">
    <property type="entry name" value="smpB"/>
    <property type="match status" value="1"/>
</dbReference>
<evidence type="ECO:0000256" key="2">
    <source>
        <dbReference type="ARBA" id="ARBA00022884"/>
    </source>
</evidence>
<dbReference type="SUPFAM" id="SSF74982">
    <property type="entry name" value="Small protein B (SmpB)"/>
    <property type="match status" value="1"/>
</dbReference>
<dbReference type="PANTHER" id="PTHR30308">
    <property type="entry name" value="TMRNA-BINDING COMPONENT OF TRANS-TRANSLATION TAGGING COMPLEX"/>
    <property type="match status" value="1"/>
</dbReference>
<gene>
    <name evidence="3 4" type="primary">smpB</name>
    <name evidence="4" type="ORF">KC685_03650</name>
</gene>
<keyword evidence="1 3" id="KW-0963">Cytoplasm</keyword>
<dbReference type="InterPro" id="IPR023620">
    <property type="entry name" value="SmpB"/>
</dbReference>
<dbReference type="AlphaFoldDB" id="A0A955I213"/>
<protein>
    <recommendedName>
        <fullName evidence="3">SsrA-binding protein</fullName>
    </recommendedName>
    <alternativeName>
        <fullName evidence="3">Small protein B</fullName>
    </alternativeName>
</protein>